<sequence>MHEELIMVEEDLQHICISSRKDLKEHALIRLILSTLASYEEIENFTKRDLGVANSIYYVVLRSGGKSRKSPVDERTFYVLKEVSKSSKKKVFDFTKEEIDRIIEKYSPPNRKYDYERVIQSVKLILKDCLLYEEGYLERFMEGKNIEWISDFLKDAHPMFSGMWDLEDEEVALDYFEMISKRIGSRDAAKISEVSNVSEDFVRRFIK</sequence>
<dbReference type="KEGG" id="fpl:Ferp_0069"/>
<dbReference type="EMBL" id="CP001899">
    <property type="protein sequence ID" value="ADC64259.1"/>
    <property type="molecule type" value="Genomic_DNA"/>
</dbReference>
<reference evidence="2" key="1">
    <citation type="submission" date="2010-02" db="EMBL/GenBank/DDBJ databases">
        <title>Complete sequence of Ferroglobus placidus DSM 10642.</title>
        <authorList>
            <consortium name="US DOE Joint Genome Institute"/>
            <person name="Lucas S."/>
            <person name="Copeland A."/>
            <person name="Lapidus A."/>
            <person name="Cheng J.-F."/>
            <person name="Bruce D."/>
            <person name="Goodwin L."/>
            <person name="Pitluck S."/>
            <person name="Saunders E."/>
            <person name="Brettin T."/>
            <person name="Detter J.C."/>
            <person name="Han C."/>
            <person name="Tapia R."/>
            <person name="Larimer F."/>
            <person name="Land M."/>
            <person name="Hauser L."/>
            <person name="Kyrpides N."/>
            <person name="Ivanova N."/>
            <person name="Holmes D."/>
            <person name="Lovley D."/>
            <person name="Kyrpides N."/>
            <person name="Anderson I.J."/>
            <person name="Woyke T."/>
        </authorList>
    </citation>
    <scope>NUCLEOTIDE SEQUENCE [LARGE SCALE GENOMIC DNA]</scope>
    <source>
        <strain evidence="2">DSM 10642 / AEDII12DO</strain>
    </source>
</reference>
<dbReference type="eggNOG" id="arCOG10227">
    <property type="taxonomic scope" value="Archaea"/>
</dbReference>
<dbReference type="OrthoDB" id="50385at2157"/>
<dbReference type="PaxDb" id="589924-Ferp_0069"/>
<name>D3S123_FERPA</name>
<keyword evidence="2" id="KW-1185">Reference proteome</keyword>
<accession>D3S123</accession>
<dbReference type="RefSeq" id="WP_012964608.1">
    <property type="nucleotide sequence ID" value="NC_013849.1"/>
</dbReference>
<proteinExistence type="predicted"/>
<dbReference type="GeneID" id="8777561"/>
<dbReference type="AlphaFoldDB" id="D3S123"/>
<evidence type="ECO:0000313" key="1">
    <source>
        <dbReference type="EMBL" id="ADC64259.1"/>
    </source>
</evidence>
<reference evidence="1 2" key="2">
    <citation type="journal article" date="2011" name="Stand. Genomic Sci.">
        <title>Complete genome sequence of Ferroglobus placidus AEDII12DO.</title>
        <authorList>
            <person name="Anderson I."/>
            <person name="Risso C."/>
            <person name="Holmes D."/>
            <person name="Lucas S."/>
            <person name="Copeland A."/>
            <person name="Lapidus A."/>
            <person name="Cheng J.F."/>
            <person name="Bruce D."/>
            <person name="Goodwin L."/>
            <person name="Pitluck S."/>
            <person name="Saunders E."/>
            <person name="Brettin T."/>
            <person name="Detter J.C."/>
            <person name="Han C."/>
            <person name="Tapia R."/>
            <person name="Larimer F."/>
            <person name="Land M."/>
            <person name="Hauser L."/>
            <person name="Woyke T."/>
            <person name="Lovley D."/>
            <person name="Kyrpides N."/>
            <person name="Ivanova N."/>
        </authorList>
    </citation>
    <scope>NUCLEOTIDE SEQUENCE [LARGE SCALE GENOMIC DNA]</scope>
    <source>
        <strain evidence="2">DSM 10642 / AEDII12DO</strain>
    </source>
</reference>
<dbReference type="HOGENOM" id="CLU_1318473_0_0_2"/>
<dbReference type="Proteomes" id="UP000002613">
    <property type="component" value="Chromosome"/>
</dbReference>
<evidence type="ECO:0000313" key="2">
    <source>
        <dbReference type="Proteomes" id="UP000002613"/>
    </source>
</evidence>
<protein>
    <submittedName>
        <fullName evidence="1">Uncharacterized protein</fullName>
    </submittedName>
</protein>
<organism evidence="1 2">
    <name type="scientific">Ferroglobus placidus (strain DSM 10642 / AEDII12DO)</name>
    <dbReference type="NCBI Taxonomy" id="589924"/>
    <lineage>
        <taxon>Archaea</taxon>
        <taxon>Methanobacteriati</taxon>
        <taxon>Methanobacteriota</taxon>
        <taxon>Archaeoglobi</taxon>
        <taxon>Archaeoglobales</taxon>
        <taxon>Archaeoglobaceae</taxon>
        <taxon>Ferroglobus</taxon>
    </lineage>
</organism>
<dbReference type="STRING" id="589924.Ferp_0069"/>
<gene>
    <name evidence="1" type="ordered locus">Ferp_0069</name>
</gene>